<dbReference type="InterPro" id="IPR002514">
    <property type="entry name" value="Transposase_8"/>
</dbReference>
<dbReference type="AlphaFoldDB" id="A0AA51RUI9"/>
<dbReference type="InterPro" id="IPR009057">
    <property type="entry name" value="Homeodomain-like_sf"/>
</dbReference>
<evidence type="ECO:0000313" key="5">
    <source>
        <dbReference type="EMBL" id="WMS87857.1"/>
    </source>
</evidence>
<dbReference type="KEGG" id="plei:Q9312_07775"/>
<dbReference type="EMBL" id="CP133548">
    <property type="protein sequence ID" value="WMS87523.1"/>
    <property type="molecule type" value="Genomic_DNA"/>
</dbReference>
<dbReference type="KEGG" id="plei:Q9312_00995"/>
<dbReference type="EMBL" id="CP133548">
    <property type="protein sequence ID" value="WMS87830.1"/>
    <property type="molecule type" value="Genomic_DNA"/>
</dbReference>
<dbReference type="EMBL" id="CP133548">
    <property type="protein sequence ID" value="WMS88977.1"/>
    <property type="molecule type" value="Genomic_DNA"/>
</dbReference>
<evidence type="ECO:0000313" key="7">
    <source>
        <dbReference type="EMBL" id="WMS88977.1"/>
    </source>
</evidence>
<protein>
    <submittedName>
        <fullName evidence="5">Transposase</fullName>
    </submittedName>
</protein>
<evidence type="ECO:0000313" key="2">
    <source>
        <dbReference type="EMBL" id="WMS87520.1"/>
    </source>
</evidence>
<evidence type="ECO:0000313" key="4">
    <source>
        <dbReference type="EMBL" id="WMS87830.1"/>
    </source>
</evidence>
<dbReference type="InterPro" id="IPR051839">
    <property type="entry name" value="RD_transcriptional_regulator"/>
</dbReference>
<dbReference type="EMBL" id="CP133548">
    <property type="protein sequence ID" value="WMS88807.1"/>
    <property type="molecule type" value="Genomic_DNA"/>
</dbReference>
<sequence length="92" mass="10502">MSNKKYSKQFKLDAVQLAISSDRSTASIAQELGVNPNSLYSWVTKYRSELLASEVELTPEQELKQLRKEVAELRQEKEILKKAAAYFAKHQA</sequence>
<gene>
    <name evidence="2" type="ORF">Q9312_00995</name>
    <name evidence="3" type="ORF">Q9312_01015</name>
    <name evidence="4" type="ORF">Q9312_02625</name>
    <name evidence="5" type="ORF">Q9312_02770</name>
    <name evidence="6" type="ORF">Q9312_07775</name>
    <name evidence="7" type="ORF">Q9312_08685</name>
</gene>
<comment type="similarity">
    <text evidence="1">Belongs to the transposase 8 family.</text>
</comment>
<dbReference type="SUPFAM" id="SSF46689">
    <property type="entry name" value="Homeodomain-like"/>
    <property type="match status" value="1"/>
</dbReference>
<accession>A0AA51RUI9</accession>
<dbReference type="KEGG" id="plei:Q9312_08685"/>
<evidence type="ECO:0000313" key="3">
    <source>
        <dbReference type="EMBL" id="WMS87523.1"/>
    </source>
</evidence>
<evidence type="ECO:0000313" key="6">
    <source>
        <dbReference type="EMBL" id="WMS88807.1"/>
    </source>
</evidence>
<dbReference type="Proteomes" id="UP001239782">
    <property type="component" value="Chromosome"/>
</dbReference>
<dbReference type="KEGG" id="plei:Q9312_02625"/>
<dbReference type="PANTHER" id="PTHR33215">
    <property type="entry name" value="PROTEIN DISTAL ANTENNA"/>
    <property type="match status" value="1"/>
</dbReference>
<dbReference type="KEGG" id="plei:Q9312_02770"/>
<name>A0AA51RUI9_9GAMM</name>
<dbReference type="EMBL" id="CP133548">
    <property type="protein sequence ID" value="WMS87520.1"/>
    <property type="molecule type" value="Genomic_DNA"/>
</dbReference>
<evidence type="ECO:0000256" key="1">
    <source>
        <dbReference type="ARBA" id="ARBA00009964"/>
    </source>
</evidence>
<reference evidence="5 8" key="1">
    <citation type="submission" date="2023-08" db="EMBL/GenBank/DDBJ databases">
        <title>Pleionea litopenaei sp. nov., isolated from stomach of juvenile Litopenaeus vannamei.</title>
        <authorList>
            <person name="Rho A.M."/>
            <person name="Hwang C.Y."/>
        </authorList>
    </citation>
    <scope>NUCLEOTIDE SEQUENCE [LARGE SCALE GENOMIC DNA]</scope>
    <source>
        <strain evidence="5 8">HL-JVS1</strain>
    </source>
</reference>
<proteinExistence type="inferred from homology"/>
<dbReference type="RefSeq" id="WP_309202661.1">
    <property type="nucleotide sequence ID" value="NZ_CP133548.1"/>
</dbReference>
<dbReference type="GO" id="GO:0006313">
    <property type="term" value="P:DNA transposition"/>
    <property type="evidence" value="ECO:0007669"/>
    <property type="project" value="InterPro"/>
</dbReference>
<evidence type="ECO:0000313" key="8">
    <source>
        <dbReference type="Proteomes" id="UP001239782"/>
    </source>
</evidence>
<dbReference type="GO" id="GO:0004803">
    <property type="term" value="F:transposase activity"/>
    <property type="evidence" value="ECO:0007669"/>
    <property type="project" value="InterPro"/>
</dbReference>
<organism evidence="5 8">
    <name type="scientific">Pleionea litopenaei</name>
    <dbReference type="NCBI Taxonomy" id="3070815"/>
    <lineage>
        <taxon>Bacteria</taxon>
        <taxon>Pseudomonadati</taxon>
        <taxon>Pseudomonadota</taxon>
        <taxon>Gammaproteobacteria</taxon>
        <taxon>Oceanospirillales</taxon>
        <taxon>Pleioneaceae</taxon>
        <taxon>Pleionea</taxon>
    </lineage>
</organism>
<dbReference type="GO" id="GO:0003677">
    <property type="term" value="F:DNA binding"/>
    <property type="evidence" value="ECO:0007669"/>
    <property type="project" value="InterPro"/>
</dbReference>
<dbReference type="KEGG" id="plei:Q9312_01015"/>
<dbReference type="Gene3D" id="1.10.10.60">
    <property type="entry name" value="Homeodomain-like"/>
    <property type="match status" value="1"/>
</dbReference>
<dbReference type="Pfam" id="PF01527">
    <property type="entry name" value="HTH_Tnp_1"/>
    <property type="match status" value="1"/>
</dbReference>
<dbReference type="PANTHER" id="PTHR33215:SF13">
    <property type="entry name" value="PROTEIN DISTAL ANTENNA"/>
    <property type="match status" value="1"/>
</dbReference>
<keyword evidence="8" id="KW-1185">Reference proteome</keyword>
<dbReference type="EMBL" id="CP133548">
    <property type="protein sequence ID" value="WMS87857.1"/>
    <property type="molecule type" value="Genomic_DNA"/>
</dbReference>